<feature type="compositionally biased region" description="Polar residues" evidence="1">
    <location>
        <begin position="45"/>
        <end position="67"/>
    </location>
</feature>
<feature type="compositionally biased region" description="Acidic residues" evidence="1">
    <location>
        <begin position="68"/>
        <end position="84"/>
    </location>
</feature>
<evidence type="ECO:0008006" key="5">
    <source>
        <dbReference type="Google" id="ProtNLM"/>
    </source>
</evidence>
<keyword evidence="2" id="KW-0732">Signal</keyword>
<proteinExistence type="predicted"/>
<evidence type="ECO:0000256" key="2">
    <source>
        <dbReference type="SAM" id="SignalP"/>
    </source>
</evidence>
<comment type="caution">
    <text evidence="3">The sequence shown here is derived from an EMBL/GenBank/DDBJ whole genome shotgun (WGS) entry which is preliminary data.</text>
</comment>
<keyword evidence="4" id="KW-1185">Reference proteome</keyword>
<organism evidence="3 4">
    <name type="scientific">Riccia sorocarpa</name>
    <dbReference type="NCBI Taxonomy" id="122646"/>
    <lineage>
        <taxon>Eukaryota</taxon>
        <taxon>Viridiplantae</taxon>
        <taxon>Streptophyta</taxon>
        <taxon>Embryophyta</taxon>
        <taxon>Marchantiophyta</taxon>
        <taxon>Marchantiopsida</taxon>
        <taxon>Marchantiidae</taxon>
        <taxon>Marchantiales</taxon>
        <taxon>Ricciaceae</taxon>
        <taxon>Riccia</taxon>
    </lineage>
</organism>
<feature type="chain" id="PRO_5044819363" description="Secreted protein" evidence="2">
    <location>
        <begin position="28"/>
        <end position="143"/>
    </location>
</feature>
<evidence type="ECO:0000256" key="1">
    <source>
        <dbReference type="SAM" id="MobiDB-lite"/>
    </source>
</evidence>
<feature type="signal peptide" evidence="2">
    <location>
        <begin position="1"/>
        <end position="27"/>
    </location>
</feature>
<evidence type="ECO:0000313" key="3">
    <source>
        <dbReference type="EMBL" id="KAL3699200.1"/>
    </source>
</evidence>
<name>A0ABD3I9Y9_9MARC</name>
<gene>
    <name evidence="3" type="ORF">R1sor_017222</name>
</gene>
<sequence length="143" mass="15703">MTKLRYVLAVVGLICIITTASVPACLAARPFPVDEEGPAGVAETSVESATTDQPADSQVTSTSFSDSQPDEEDKFSSEEEENDDTEFRPCYATLAEIEGRTDPSQEGDATLVEVDCRRMLRFVDYNGPKRNKNPKCSKTKRKC</sequence>
<dbReference type="Proteomes" id="UP001633002">
    <property type="component" value="Unassembled WGS sequence"/>
</dbReference>
<feature type="region of interest" description="Disordered" evidence="1">
    <location>
        <begin position="33"/>
        <end position="89"/>
    </location>
</feature>
<dbReference type="EMBL" id="JBJQOH010000001">
    <property type="protein sequence ID" value="KAL3699200.1"/>
    <property type="molecule type" value="Genomic_DNA"/>
</dbReference>
<reference evidence="3 4" key="1">
    <citation type="submission" date="2024-09" db="EMBL/GenBank/DDBJ databases">
        <title>Chromosome-scale assembly of Riccia sorocarpa.</title>
        <authorList>
            <person name="Paukszto L."/>
        </authorList>
    </citation>
    <scope>NUCLEOTIDE SEQUENCE [LARGE SCALE GENOMIC DNA]</scope>
    <source>
        <strain evidence="3">LP-2024</strain>
        <tissue evidence="3">Aerial parts of the thallus</tissue>
    </source>
</reference>
<accession>A0ABD3I9Y9</accession>
<dbReference type="AlphaFoldDB" id="A0ABD3I9Y9"/>
<protein>
    <recommendedName>
        <fullName evidence="5">Secreted protein</fullName>
    </recommendedName>
</protein>
<evidence type="ECO:0000313" key="4">
    <source>
        <dbReference type="Proteomes" id="UP001633002"/>
    </source>
</evidence>